<dbReference type="EMBL" id="CCKQ01002484">
    <property type="protein sequence ID" value="CDW73575.1"/>
    <property type="molecule type" value="Genomic_DNA"/>
</dbReference>
<feature type="transmembrane region" description="Helical" evidence="2">
    <location>
        <begin position="861"/>
        <end position="887"/>
    </location>
</feature>
<dbReference type="Gene3D" id="2.10.220.10">
    <property type="entry name" value="Hormone Receptor, Insulin-like Growth Factor Receptor 1, Chain A, domain 2"/>
    <property type="match status" value="1"/>
</dbReference>
<dbReference type="InterPro" id="IPR009030">
    <property type="entry name" value="Growth_fac_rcpt_cys_sf"/>
</dbReference>
<accession>A0A077ZWC9</accession>
<dbReference type="InterPro" id="IPR006212">
    <property type="entry name" value="Furin_repeat"/>
</dbReference>
<dbReference type="Proteomes" id="UP000039865">
    <property type="component" value="Unassembled WGS sequence"/>
</dbReference>
<reference evidence="3 4" key="1">
    <citation type="submission" date="2014-06" db="EMBL/GenBank/DDBJ databases">
        <authorList>
            <person name="Swart Estienne"/>
        </authorList>
    </citation>
    <scope>NUCLEOTIDE SEQUENCE [LARGE SCALE GENOMIC DNA]</scope>
    <source>
        <strain evidence="3 4">130c</strain>
    </source>
</reference>
<feature type="transmembrane region" description="Helical" evidence="2">
    <location>
        <begin position="746"/>
        <end position="769"/>
    </location>
</feature>
<name>A0A077ZWC9_STYLE</name>
<evidence type="ECO:0000313" key="4">
    <source>
        <dbReference type="Proteomes" id="UP000039865"/>
    </source>
</evidence>
<keyword evidence="4" id="KW-1185">Reference proteome</keyword>
<dbReference type="SUPFAM" id="SSF57184">
    <property type="entry name" value="Growth factor receptor domain"/>
    <property type="match status" value="1"/>
</dbReference>
<evidence type="ECO:0000313" key="3">
    <source>
        <dbReference type="EMBL" id="CDW73575.1"/>
    </source>
</evidence>
<feature type="region of interest" description="Disordered" evidence="1">
    <location>
        <begin position="940"/>
        <end position="962"/>
    </location>
</feature>
<evidence type="ECO:0000256" key="1">
    <source>
        <dbReference type="SAM" id="MobiDB-lite"/>
    </source>
</evidence>
<dbReference type="OrthoDB" id="307497at2759"/>
<protein>
    <submittedName>
        <fullName evidence="3">Uncharacterized protein</fullName>
    </submittedName>
</protein>
<sequence length="1012" mass="115841">MSAKDSIMIELDQDIYQNLSNPQKCVCYSEKIYNDEEFLKLNCSVTEQDMSLDLSENEHMGVTHFGDNKIKTIDLYRAQRIDQSNAQNNDLYNESIQVAQALRELQGSQTQTQTNSLQSQITSISSYVVSNTFSSYTLSFWPKDVLSSNHNVEIGFPIELQLSALLIQSHQVSIFIDSVEKVQSQCAISNAYDQLTITCKNSFSSSFTNKLGGEVKIMVKYLKNPGTLNKTSSIIVSILDLNGKIIEQASKALNVQMRFLKEPTSQSLQIQPNSLVNGDVTTYKISFESQFLLLDGDFLSFYVPKEITFPNDMKCISSTEKMFTLKCIMTKDSKGVKIESYFQIPQKSIDIGKNISIEFGNILNPWSTKPTSNFQQVTLYNKVRDLIFEFKNSTNISTKDPGNVTNANLTNGEINQDFETTYVIDFQNKNKMEANFTFQVTYPENMIIEKNLIDCKVLVNGITYIYQCTVNQENNIISLTPEISVPAIVSRQNLSIIFGKIVIPINDYSDSDYGFGLHSYSDSLFQYEVDQIDKNLLNLSDRCIMPCKSCLPNNQSFCLSCYTDNPDIQQQHFYKNQCLNQCPSGLVPGENLECKECDYRCEQCSLVGDCLKCKSNYPFYLESNDTCLDQCPETYYIDQQNFCNQCLDDEILLPTGKCEKKPKESQSNLQYLFFLITLAQIVSASVLACKKKKYPLMMLTYSISAVWGIIEIISYLALIITHYTMFESNDLSQNLQISDDSVIDKLTLSLYIAALVLLFTTNMWFYIVYLDYIKVDVIFDSIKNKFPKTLKMICLVSSALTFKFSTIYYSFLSNSEKFQIQFESQKILDYHYKMLGLNLITVGFMLVSSILNLVYYYELEYLWVISIVNLLLCISILILQMIILFSIDKKETFNKKILNDTFNSPDKKIKDEEKQGMRDSVGKLIRLENKQHNQNNQIPQVFGVDDTPQDPQNNVGQESEDQIRLRKLPKIQDDSVLDEYKKEKQNEQVNPAQINIQIDLNINGQSAQIKKY</sequence>
<keyword evidence="2" id="KW-1133">Transmembrane helix</keyword>
<dbReference type="SMART" id="SM00261">
    <property type="entry name" value="FU"/>
    <property type="match status" value="2"/>
</dbReference>
<feature type="transmembrane region" description="Helical" evidence="2">
    <location>
        <begin position="835"/>
        <end position="855"/>
    </location>
</feature>
<keyword evidence="2" id="KW-0472">Membrane</keyword>
<evidence type="ECO:0000256" key="2">
    <source>
        <dbReference type="SAM" id="Phobius"/>
    </source>
</evidence>
<gene>
    <name evidence="3" type="primary">Contig9179.g464</name>
    <name evidence="3" type="ORF">STYLEM_2558</name>
</gene>
<keyword evidence="2" id="KW-0812">Transmembrane</keyword>
<dbReference type="InParanoid" id="A0A077ZWC9"/>
<feature type="transmembrane region" description="Helical" evidence="2">
    <location>
        <begin position="669"/>
        <end position="689"/>
    </location>
</feature>
<dbReference type="AlphaFoldDB" id="A0A077ZWC9"/>
<organism evidence="3 4">
    <name type="scientific">Stylonychia lemnae</name>
    <name type="common">Ciliate</name>
    <dbReference type="NCBI Taxonomy" id="5949"/>
    <lineage>
        <taxon>Eukaryota</taxon>
        <taxon>Sar</taxon>
        <taxon>Alveolata</taxon>
        <taxon>Ciliophora</taxon>
        <taxon>Intramacronucleata</taxon>
        <taxon>Spirotrichea</taxon>
        <taxon>Stichotrichia</taxon>
        <taxon>Sporadotrichida</taxon>
        <taxon>Oxytrichidae</taxon>
        <taxon>Stylonychinae</taxon>
        <taxon>Stylonychia</taxon>
    </lineage>
</organism>
<dbReference type="CDD" id="cd00064">
    <property type="entry name" value="FU"/>
    <property type="match status" value="1"/>
</dbReference>
<feature type="transmembrane region" description="Helical" evidence="2">
    <location>
        <begin position="701"/>
        <end position="726"/>
    </location>
</feature>
<proteinExistence type="predicted"/>